<dbReference type="RefSeq" id="WP_036343472.1">
    <property type="nucleotide sequence ID" value="NZ_JALN02000001.1"/>
</dbReference>
<dbReference type="AlphaFoldDB" id="A0A064CPY5"/>
<name>A0A064CPY5_9MYCO</name>
<organism evidence="3 4">
    <name type="scientific">Mycolicibacterium aromaticivorans JS19b1 = JCM 16368</name>
    <dbReference type="NCBI Taxonomy" id="1440774"/>
    <lineage>
        <taxon>Bacteria</taxon>
        <taxon>Bacillati</taxon>
        <taxon>Actinomycetota</taxon>
        <taxon>Actinomycetes</taxon>
        <taxon>Mycobacteriales</taxon>
        <taxon>Mycobacteriaceae</taxon>
        <taxon>Mycolicibacterium</taxon>
    </lineage>
</organism>
<evidence type="ECO:0000256" key="2">
    <source>
        <dbReference type="SAM" id="Phobius"/>
    </source>
</evidence>
<keyword evidence="2" id="KW-0812">Transmembrane</keyword>
<dbReference type="STRING" id="1440774.Y900_018005"/>
<feature type="region of interest" description="Disordered" evidence="1">
    <location>
        <begin position="43"/>
        <end position="77"/>
    </location>
</feature>
<evidence type="ECO:0000313" key="3">
    <source>
        <dbReference type="EMBL" id="KDF00774.1"/>
    </source>
</evidence>
<accession>A0A064CPY5</accession>
<gene>
    <name evidence="3" type="ORF">Y900_018005</name>
</gene>
<dbReference type="EMBL" id="JALN02000001">
    <property type="protein sequence ID" value="KDF00774.1"/>
    <property type="molecule type" value="Genomic_DNA"/>
</dbReference>
<reference evidence="3" key="1">
    <citation type="submission" date="2014-05" db="EMBL/GenBank/DDBJ databases">
        <title>Genome sequence of Mycobacterium aromaticivorans strain JS19b1T (= DSM 45407T).</title>
        <authorList>
            <person name="Kwak Y."/>
            <person name="Park G.-S."/>
            <person name="Li Q.X."/>
            <person name="Lee S.-E."/>
            <person name="Shin J.-H."/>
        </authorList>
    </citation>
    <scope>NUCLEOTIDE SEQUENCE [LARGE SCALE GENOMIC DNA]</scope>
    <source>
        <strain evidence="3">JS19b1</strain>
    </source>
</reference>
<evidence type="ECO:0000313" key="4">
    <source>
        <dbReference type="Proteomes" id="UP000022835"/>
    </source>
</evidence>
<dbReference type="Proteomes" id="UP000022835">
    <property type="component" value="Unassembled WGS sequence"/>
</dbReference>
<comment type="caution">
    <text evidence="3">The sequence shown here is derived from an EMBL/GenBank/DDBJ whole genome shotgun (WGS) entry which is preliminary data.</text>
</comment>
<dbReference type="eggNOG" id="ENOG5030VN7">
    <property type="taxonomic scope" value="Bacteria"/>
</dbReference>
<proteinExistence type="predicted"/>
<evidence type="ECO:0000256" key="1">
    <source>
        <dbReference type="SAM" id="MobiDB-lite"/>
    </source>
</evidence>
<feature type="transmembrane region" description="Helical" evidence="2">
    <location>
        <begin position="15"/>
        <end position="36"/>
    </location>
</feature>
<sequence>MDDDDYQQPAYPPSVLFGGAALLAVLGGIVASVLMVSAASVDIHRSHPTPGGQPAAYPASPAPVRPSAPAEPAGQNSLDAFVSRLAPQLPGLDQLLQSP</sequence>
<keyword evidence="4" id="KW-1185">Reference proteome</keyword>
<protein>
    <submittedName>
        <fullName evidence="3">Uncharacterized protein</fullName>
    </submittedName>
</protein>
<keyword evidence="2" id="KW-1133">Transmembrane helix</keyword>
<keyword evidence="2" id="KW-0472">Membrane</keyword>